<gene>
    <name evidence="4" type="ORF">C7C46_07585</name>
</gene>
<dbReference type="PANTHER" id="PTHR30290">
    <property type="entry name" value="PERIPLASMIC BINDING COMPONENT OF ABC TRANSPORTER"/>
    <property type="match status" value="1"/>
</dbReference>
<keyword evidence="2" id="KW-0732">Signal</keyword>
<dbReference type="GO" id="GO:0042597">
    <property type="term" value="C:periplasmic space"/>
    <property type="evidence" value="ECO:0007669"/>
    <property type="project" value="UniProtKB-ARBA"/>
</dbReference>
<dbReference type="InterPro" id="IPR030678">
    <property type="entry name" value="Peptide/Ni-bd"/>
</dbReference>
<evidence type="ECO:0000256" key="2">
    <source>
        <dbReference type="SAM" id="SignalP"/>
    </source>
</evidence>
<proteinExistence type="predicted"/>
<feature type="signal peptide" evidence="2">
    <location>
        <begin position="1"/>
        <end position="24"/>
    </location>
</feature>
<organism evidence="4 5">
    <name type="scientific">Streptomyces tateyamensis</name>
    <dbReference type="NCBI Taxonomy" id="565073"/>
    <lineage>
        <taxon>Bacteria</taxon>
        <taxon>Bacillati</taxon>
        <taxon>Actinomycetota</taxon>
        <taxon>Actinomycetes</taxon>
        <taxon>Kitasatosporales</taxon>
        <taxon>Streptomycetaceae</taxon>
        <taxon>Streptomyces</taxon>
    </lineage>
</organism>
<dbReference type="Gene3D" id="3.40.190.10">
    <property type="entry name" value="Periplasmic binding protein-like II"/>
    <property type="match status" value="1"/>
</dbReference>
<evidence type="ECO:0000313" key="4">
    <source>
        <dbReference type="EMBL" id="PYC84348.1"/>
    </source>
</evidence>
<dbReference type="Pfam" id="PF00496">
    <property type="entry name" value="SBP_bac_5"/>
    <property type="match status" value="1"/>
</dbReference>
<evidence type="ECO:0000313" key="5">
    <source>
        <dbReference type="Proteomes" id="UP000248039"/>
    </source>
</evidence>
<evidence type="ECO:0000259" key="3">
    <source>
        <dbReference type="Pfam" id="PF00496"/>
    </source>
</evidence>
<dbReference type="InterPro" id="IPR000914">
    <property type="entry name" value="SBP_5_dom"/>
</dbReference>
<dbReference type="RefSeq" id="WP_110667080.1">
    <property type="nucleotide sequence ID" value="NZ_PYBW01000025.1"/>
</dbReference>
<dbReference type="SUPFAM" id="SSF53850">
    <property type="entry name" value="Periplasmic binding protein-like II"/>
    <property type="match status" value="1"/>
</dbReference>
<reference evidence="4 5" key="1">
    <citation type="submission" date="2018-03" db="EMBL/GenBank/DDBJ databases">
        <title>Bioinformatic expansion and discovery of thiopeptide antibiotics.</title>
        <authorList>
            <person name="Schwalen C.J."/>
            <person name="Hudson G.A."/>
            <person name="Mitchell D.A."/>
        </authorList>
    </citation>
    <scope>NUCLEOTIDE SEQUENCE [LARGE SCALE GENOMIC DNA]</scope>
    <source>
        <strain evidence="4 5">ATCC 21389</strain>
    </source>
</reference>
<keyword evidence="5" id="KW-1185">Reference proteome</keyword>
<feature type="chain" id="PRO_5039707403" evidence="2">
    <location>
        <begin position="25"/>
        <end position="568"/>
    </location>
</feature>
<dbReference type="Gene3D" id="3.10.105.10">
    <property type="entry name" value="Dipeptide-binding Protein, Domain 3"/>
    <property type="match status" value="1"/>
</dbReference>
<feature type="domain" description="Solute-binding protein family 5" evidence="3">
    <location>
        <begin position="112"/>
        <end position="473"/>
    </location>
</feature>
<dbReference type="EMBL" id="PYBW01000025">
    <property type="protein sequence ID" value="PYC84348.1"/>
    <property type="molecule type" value="Genomic_DNA"/>
</dbReference>
<dbReference type="InterPro" id="IPR039424">
    <property type="entry name" value="SBP_5"/>
</dbReference>
<dbReference type="GO" id="GO:0015833">
    <property type="term" value="P:peptide transport"/>
    <property type="evidence" value="ECO:0007669"/>
    <property type="project" value="TreeGrafter"/>
</dbReference>
<accession>A0A2V4NP26</accession>
<dbReference type="Proteomes" id="UP000248039">
    <property type="component" value="Unassembled WGS sequence"/>
</dbReference>
<dbReference type="PIRSF" id="PIRSF002741">
    <property type="entry name" value="MppA"/>
    <property type="match status" value="1"/>
</dbReference>
<evidence type="ECO:0000256" key="1">
    <source>
        <dbReference type="SAM" id="MobiDB-lite"/>
    </source>
</evidence>
<dbReference type="PANTHER" id="PTHR30290:SF65">
    <property type="entry name" value="MONOACYL PHOSPHATIDYLINOSITOL TETRAMANNOSIDE-BINDING PROTEIN LPQW-RELATED"/>
    <property type="match status" value="1"/>
</dbReference>
<name>A0A2V4NP26_9ACTN</name>
<dbReference type="AlphaFoldDB" id="A0A2V4NP26"/>
<dbReference type="GO" id="GO:0043190">
    <property type="term" value="C:ATP-binding cassette (ABC) transporter complex"/>
    <property type="evidence" value="ECO:0007669"/>
    <property type="project" value="InterPro"/>
</dbReference>
<dbReference type="OrthoDB" id="7888869at2"/>
<comment type="caution">
    <text evidence="4">The sequence shown here is derived from an EMBL/GenBank/DDBJ whole genome shotgun (WGS) entry which is preliminary data.</text>
</comment>
<dbReference type="Gene3D" id="3.90.76.10">
    <property type="entry name" value="Dipeptide-binding Protein, Domain 1"/>
    <property type="match status" value="1"/>
</dbReference>
<protein>
    <submittedName>
        <fullName evidence="4">ABC transporter substrate-binding protein</fullName>
    </submittedName>
</protein>
<sequence length="568" mass="61251">MDATAPVHRRPAALLAAATALALALTGCGSSGSSGSGPDAAKSAQPRLDAQDINPQPLDKVKDGGELREPLQQWVTQWNPLQVDGTYGDAVEIMKMIEPLLFRIDATGTYQPVPEFLQSAKVVSTSPQVVLYKLNPKAVWSDGKPLSYLDFKAVWQAANGRNPDYNTATTTGYSQIGDVSQGADASEVKVTFATPFADWQSLFYPLLPAAGIGTPEQFNKGWVEQVPITGGAFKIGSMDKSAQTVTVVPDPRWWGNKPKLDRFTYRVLATSAITQAFLNNEVDYAGAGRADSYSQLKASPNAVIRSASPWDEVHISFGSNGALADQKVRQALGKALDRASLIKVVNQGVPVQFPLLGNHILMTNQAGYQDNSGEWGKYDPAAAKQLLTGAGWQENGSGPRTKDGQSLELHFVISDGSPQTTVDLATATQNMLQQVGVKLDVDKVPANDFDEKYLNVGKFDLATWRNTGSFPPSAILPFYQAPVGDNVFQNFSKLSTPEIDSLLKQAAATLDPAQAAKLYNQADAKIWELGHTVELYQRPQVTAFRKGLANFGAAGLADIDYTKVGWEK</sequence>
<dbReference type="GO" id="GO:1904680">
    <property type="term" value="F:peptide transmembrane transporter activity"/>
    <property type="evidence" value="ECO:0007669"/>
    <property type="project" value="TreeGrafter"/>
</dbReference>
<feature type="region of interest" description="Disordered" evidence="1">
    <location>
        <begin position="28"/>
        <end position="63"/>
    </location>
</feature>
<dbReference type="CDD" id="cd08501">
    <property type="entry name" value="PBP2_Lpqw"/>
    <property type="match status" value="1"/>
</dbReference>